<evidence type="ECO:0000256" key="12">
    <source>
        <dbReference type="PIRSR" id="PIRSR601621-3"/>
    </source>
</evidence>
<evidence type="ECO:0000256" key="9">
    <source>
        <dbReference type="ARBA" id="ARBA00023180"/>
    </source>
</evidence>
<dbReference type="GO" id="GO:0000302">
    <property type="term" value="P:response to reactive oxygen species"/>
    <property type="evidence" value="ECO:0007669"/>
    <property type="project" value="TreeGrafter"/>
</dbReference>
<dbReference type="EC" id="1.11.1.-" evidence="14"/>
<keyword evidence="3 11" id="KW-0349">Heme</keyword>
<dbReference type="Proteomes" id="UP000076798">
    <property type="component" value="Unassembled WGS sequence"/>
</dbReference>
<comment type="cofactor">
    <cofactor evidence="11 14">
        <name>Ca(2+)</name>
        <dbReference type="ChEBI" id="CHEBI:29108"/>
    </cofactor>
    <text evidence="11 14">Binds 2 calcium ions per subunit.</text>
</comment>
<dbReference type="PRINTS" id="PR00458">
    <property type="entry name" value="PEROXIDASE"/>
</dbReference>
<evidence type="ECO:0000256" key="14">
    <source>
        <dbReference type="RuleBase" id="RU363051"/>
    </source>
</evidence>
<dbReference type="PRINTS" id="PR00462">
    <property type="entry name" value="LIGNINASE"/>
</dbReference>
<accession>A0A166DGY4</accession>
<evidence type="ECO:0000256" key="4">
    <source>
        <dbReference type="ARBA" id="ARBA00022723"/>
    </source>
</evidence>
<dbReference type="EMBL" id="KV428062">
    <property type="protein sequence ID" value="KZT38516.1"/>
    <property type="molecule type" value="Genomic_DNA"/>
</dbReference>
<evidence type="ECO:0000256" key="1">
    <source>
        <dbReference type="ARBA" id="ARBA00006089"/>
    </source>
</evidence>
<comment type="cofactor">
    <cofactor evidence="11">
        <name>heme b</name>
        <dbReference type="ChEBI" id="CHEBI:60344"/>
    </cofactor>
    <text evidence="11">Binds 1 heme b (iron(II)-protoporphyrin IX) group per subunit.</text>
</comment>
<feature type="disulfide bond" evidence="13">
    <location>
        <begin position="48"/>
        <end position="321"/>
    </location>
</feature>
<dbReference type="InterPro" id="IPR010255">
    <property type="entry name" value="Haem_peroxidase_sf"/>
</dbReference>
<evidence type="ECO:0000256" key="6">
    <source>
        <dbReference type="ARBA" id="ARBA00023002"/>
    </source>
</evidence>
<dbReference type="GO" id="GO:0042744">
    <property type="term" value="P:hydrogen peroxide catabolic process"/>
    <property type="evidence" value="ECO:0007669"/>
    <property type="project" value="TreeGrafter"/>
</dbReference>
<sequence>MHLFNAIFFQLIIVAKIASYASAASTPTSNTPSSSCPRSSPTFTKQQCCPWYAIQELLRTDTFDGGSCGKNARAALRLTFHDALGYSKVQENLGKYVGGGADGSILQFPQELGYASNKGLRPIITTLSSFLANHHLASIISLGDLVAFAGTLGLSYCSGAPEMTFYAGRPAAKGPAADGLISGPQDSADDMIARFSDAGFSADELVALLASHSVAAASTLDASIPGAPLDKTPKAFDTRFFNETLSKGKLWPGTPNHYGEVMSPVRGQVRLQSDFVLARDARTAPMWRRYANDADLMRRDFAKAFLKMTLVGQNVSELVDCTEVLRSSI</sequence>
<feature type="chain" id="PRO_5007748745" description="Peroxidase" evidence="14">
    <location>
        <begin position="24"/>
        <end position="329"/>
    </location>
</feature>
<evidence type="ECO:0000313" key="17">
    <source>
        <dbReference type="Proteomes" id="UP000076798"/>
    </source>
</evidence>
<evidence type="ECO:0000256" key="8">
    <source>
        <dbReference type="ARBA" id="ARBA00023157"/>
    </source>
</evidence>
<keyword evidence="5 14" id="KW-0732">Signal</keyword>
<keyword evidence="7 11" id="KW-0408">Iron</keyword>
<dbReference type="InterPro" id="IPR019793">
    <property type="entry name" value="Peroxidases_heam-ligand_BS"/>
</dbReference>
<dbReference type="GO" id="GO:0046872">
    <property type="term" value="F:metal ion binding"/>
    <property type="evidence" value="ECO:0007669"/>
    <property type="project" value="UniProtKB-UniRule"/>
</dbReference>
<evidence type="ECO:0000256" key="5">
    <source>
        <dbReference type="ARBA" id="ARBA00022729"/>
    </source>
</evidence>
<reference evidence="16 17" key="1">
    <citation type="journal article" date="2016" name="Mol. Biol. Evol.">
        <title>Comparative Genomics of Early-Diverging Mushroom-Forming Fungi Provides Insights into the Origins of Lignocellulose Decay Capabilities.</title>
        <authorList>
            <person name="Nagy L.G."/>
            <person name="Riley R."/>
            <person name="Tritt A."/>
            <person name="Adam C."/>
            <person name="Daum C."/>
            <person name="Floudas D."/>
            <person name="Sun H."/>
            <person name="Yadav J.S."/>
            <person name="Pangilinan J."/>
            <person name="Larsson K.H."/>
            <person name="Matsuura K."/>
            <person name="Barry K."/>
            <person name="Labutti K."/>
            <person name="Kuo R."/>
            <person name="Ohm R.A."/>
            <person name="Bhattacharya S.S."/>
            <person name="Shirouzu T."/>
            <person name="Yoshinaga Y."/>
            <person name="Martin F.M."/>
            <person name="Grigoriev I.V."/>
            <person name="Hibbett D.S."/>
        </authorList>
    </citation>
    <scope>NUCLEOTIDE SEQUENCE [LARGE SCALE GENOMIC DNA]</scope>
    <source>
        <strain evidence="16 17">HHB10207 ss-3</strain>
    </source>
</reference>
<keyword evidence="6 14" id="KW-0560">Oxidoreductase</keyword>
<dbReference type="Gene3D" id="1.10.420.10">
    <property type="entry name" value="Peroxidase, domain 2"/>
    <property type="match status" value="1"/>
</dbReference>
<evidence type="ECO:0000313" key="16">
    <source>
        <dbReference type="EMBL" id="KZT38516.1"/>
    </source>
</evidence>
<feature type="site" description="Transition state stabilizer" evidence="12">
    <location>
        <position position="77"/>
    </location>
</feature>
<dbReference type="PANTHER" id="PTHR31356">
    <property type="entry name" value="THYLAKOID LUMENAL 29 KDA PROTEIN, CHLOROPLASTIC-RELATED"/>
    <property type="match status" value="1"/>
</dbReference>
<dbReference type="InterPro" id="IPR024589">
    <property type="entry name" value="Ligninase_C"/>
</dbReference>
<feature type="binding site" evidence="11">
    <location>
        <position position="232"/>
    </location>
    <ligand>
        <name>Ca(2+)</name>
        <dbReference type="ChEBI" id="CHEBI:29108"/>
        <label>2</label>
    </ligand>
</feature>
<evidence type="ECO:0000256" key="11">
    <source>
        <dbReference type="PIRSR" id="PIRSR601621-2"/>
    </source>
</evidence>
<dbReference type="GO" id="GO:0020037">
    <property type="term" value="F:heme binding"/>
    <property type="evidence" value="ECO:0007669"/>
    <property type="project" value="UniProtKB-UniRule"/>
</dbReference>
<feature type="signal peptide" evidence="14">
    <location>
        <begin position="1"/>
        <end position="23"/>
    </location>
</feature>
<comment type="similarity">
    <text evidence="1 14">Belongs to the peroxidase family. Ligninase subfamily.</text>
</comment>
<feature type="domain" description="Plant heme peroxidase family profile" evidence="15">
    <location>
        <begin position="72"/>
        <end position="325"/>
    </location>
</feature>
<feature type="binding site" evidence="11">
    <location>
        <position position="82"/>
    </location>
    <ligand>
        <name>Ca(2+)</name>
        <dbReference type="ChEBI" id="CHEBI:29108"/>
        <label>1</label>
    </ligand>
</feature>
<keyword evidence="11 14" id="KW-0106">Calcium</keyword>
<feature type="binding site" evidence="11">
    <location>
        <position position="237"/>
    </location>
    <ligand>
        <name>Ca(2+)</name>
        <dbReference type="ChEBI" id="CHEBI:29108"/>
        <label>2</label>
    </ligand>
</feature>
<dbReference type="PANTHER" id="PTHR31356:SF66">
    <property type="entry name" value="CATALASE-PEROXIDASE"/>
    <property type="match status" value="1"/>
</dbReference>
<dbReference type="PROSITE" id="PS00436">
    <property type="entry name" value="PEROXIDASE_2"/>
    <property type="match status" value="1"/>
</dbReference>
<dbReference type="Pfam" id="PF00141">
    <property type="entry name" value="peroxidase"/>
    <property type="match status" value="1"/>
</dbReference>
<dbReference type="SUPFAM" id="SSF48113">
    <property type="entry name" value="Heme-dependent peroxidases"/>
    <property type="match status" value="1"/>
</dbReference>
<name>A0A166DGY4_9AGAM</name>
<dbReference type="InterPro" id="IPR044831">
    <property type="entry name" value="Ccp1-like"/>
</dbReference>
<protein>
    <recommendedName>
        <fullName evidence="14">Peroxidase</fullName>
        <ecNumber evidence="14">1.11.1.-</ecNumber>
    </recommendedName>
</protein>
<evidence type="ECO:0000256" key="2">
    <source>
        <dbReference type="ARBA" id="ARBA00022559"/>
    </source>
</evidence>
<keyword evidence="4 11" id="KW-0479">Metal-binding</keyword>
<dbReference type="Pfam" id="PF11895">
    <property type="entry name" value="Peroxidase_ext"/>
    <property type="match status" value="1"/>
</dbReference>
<dbReference type="InterPro" id="IPR001621">
    <property type="entry name" value="Ligninase"/>
</dbReference>
<evidence type="ECO:0000259" key="15">
    <source>
        <dbReference type="PROSITE" id="PS50873"/>
    </source>
</evidence>
<feature type="binding site" evidence="11">
    <location>
        <position position="213"/>
    </location>
    <ligand>
        <name>Ca(2+)</name>
        <dbReference type="ChEBI" id="CHEBI:29108"/>
        <label>2</label>
    </ligand>
</feature>
<dbReference type="STRING" id="1314776.A0A166DGY4"/>
<dbReference type="InterPro" id="IPR002016">
    <property type="entry name" value="Haem_peroxidase"/>
</dbReference>
<dbReference type="InterPro" id="IPR019794">
    <property type="entry name" value="Peroxidases_AS"/>
</dbReference>
<gene>
    <name evidence="16" type="ORF">SISSUDRAFT_1004683</name>
</gene>
<feature type="binding site" evidence="11">
    <location>
        <position position="230"/>
    </location>
    <ligand>
        <name>Ca(2+)</name>
        <dbReference type="ChEBI" id="CHEBI:29108"/>
        <label>2</label>
    </ligand>
</feature>
<dbReference type="GO" id="GO:0034599">
    <property type="term" value="P:cellular response to oxidative stress"/>
    <property type="evidence" value="ECO:0007669"/>
    <property type="project" value="InterPro"/>
</dbReference>
<dbReference type="PROSITE" id="PS50873">
    <property type="entry name" value="PEROXIDASE_4"/>
    <property type="match status" value="1"/>
</dbReference>
<feature type="binding site" evidence="11">
    <location>
        <position position="102"/>
    </location>
    <ligand>
        <name>Ca(2+)</name>
        <dbReference type="ChEBI" id="CHEBI:29108"/>
        <label>1</label>
    </ligand>
</feature>
<evidence type="ECO:0000256" key="3">
    <source>
        <dbReference type="ARBA" id="ARBA00022617"/>
    </source>
</evidence>
<dbReference type="PROSITE" id="PS00435">
    <property type="entry name" value="PEROXIDASE_1"/>
    <property type="match status" value="1"/>
</dbReference>
<dbReference type="GO" id="GO:0004601">
    <property type="term" value="F:peroxidase activity"/>
    <property type="evidence" value="ECO:0007669"/>
    <property type="project" value="UniProtKB-KW"/>
</dbReference>
<evidence type="ECO:0000256" key="13">
    <source>
        <dbReference type="PIRSR" id="PIRSR601621-4"/>
    </source>
</evidence>
<keyword evidence="17" id="KW-1185">Reference proteome</keyword>
<feature type="active site" description="Proton acceptor" evidence="10">
    <location>
        <position position="81"/>
    </location>
</feature>
<dbReference type="AlphaFoldDB" id="A0A166DGY4"/>
<dbReference type="Gene3D" id="1.10.520.10">
    <property type="match status" value="1"/>
</dbReference>
<feature type="binding site" description="axial binding residue" evidence="11">
    <location>
        <position position="212"/>
    </location>
    <ligand>
        <name>heme b</name>
        <dbReference type="ChEBI" id="CHEBI:60344"/>
    </ligand>
    <ligandPart>
        <name>Fe</name>
        <dbReference type="ChEBI" id="CHEBI:18248"/>
    </ligandPart>
</feature>
<feature type="disulfide bond" evidence="13">
    <location>
        <begin position="68"/>
        <end position="157"/>
    </location>
</feature>
<evidence type="ECO:0000256" key="10">
    <source>
        <dbReference type="PIRSR" id="PIRSR601621-1"/>
    </source>
</evidence>
<keyword evidence="2 14" id="KW-0575">Peroxidase</keyword>
<feature type="binding site" evidence="11">
    <location>
        <position position="104"/>
    </location>
    <ligand>
        <name>Ca(2+)</name>
        <dbReference type="ChEBI" id="CHEBI:29108"/>
        <label>1</label>
    </ligand>
</feature>
<evidence type="ECO:0000256" key="7">
    <source>
        <dbReference type="ARBA" id="ARBA00023004"/>
    </source>
</evidence>
<feature type="disulfide bond" evidence="13">
    <location>
        <begin position="36"/>
        <end position="49"/>
    </location>
</feature>
<proteinExistence type="inferred from homology"/>
<keyword evidence="9" id="KW-0325">Glycoprotein</keyword>
<keyword evidence="8 13" id="KW-1015">Disulfide bond</keyword>
<dbReference type="OrthoDB" id="2113341at2759"/>
<feature type="binding site" evidence="11">
    <location>
        <position position="100"/>
    </location>
    <ligand>
        <name>Ca(2+)</name>
        <dbReference type="ChEBI" id="CHEBI:29108"/>
        <label>1</label>
    </ligand>
</feature>
<organism evidence="16 17">
    <name type="scientific">Sistotremastrum suecicum HHB10207 ss-3</name>
    <dbReference type="NCBI Taxonomy" id="1314776"/>
    <lineage>
        <taxon>Eukaryota</taxon>
        <taxon>Fungi</taxon>
        <taxon>Dikarya</taxon>
        <taxon>Basidiomycota</taxon>
        <taxon>Agaricomycotina</taxon>
        <taxon>Agaricomycetes</taxon>
        <taxon>Sistotremastrales</taxon>
        <taxon>Sistotremastraceae</taxon>
        <taxon>Sistotremastrum</taxon>
    </lineage>
</organism>